<evidence type="ECO:0000256" key="1">
    <source>
        <dbReference type="ARBA" id="ARBA00004651"/>
    </source>
</evidence>
<evidence type="ECO:0000313" key="10">
    <source>
        <dbReference type="Proteomes" id="UP000094570"/>
    </source>
</evidence>
<feature type="transmembrane region" description="Helical" evidence="7">
    <location>
        <begin position="135"/>
        <end position="154"/>
    </location>
</feature>
<comment type="caution">
    <text evidence="9">The sequence shown here is derived from an EMBL/GenBank/DDBJ whole genome shotgun (WGS) entry which is preliminary data.</text>
</comment>
<organism evidence="9 10">
    <name type="scientific">Fervidobacterium thailandense</name>
    <dbReference type="NCBI Taxonomy" id="1008305"/>
    <lineage>
        <taxon>Bacteria</taxon>
        <taxon>Thermotogati</taxon>
        <taxon>Thermotogota</taxon>
        <taxon>Thermotogae</taxon>
        <taxon>Thermotogales</taxon>
        <taxon>Fervidobacteriaceae</taxon>
        <taxon>Fervidobacterium</taxon>
    </lineage>
</organism>
<evidence type="ECO:0000256" key="7">
    <source>
        <dbReference type="SAM" id="Phobius"/>
    </source>
</evidence>
<dbReference type="Proteomes" id="UP000094570">
    <property type="component" value="Unassembled WGS sequence"/>
</dbReference>
<evidence type="ECO:0000256" key="6">
    <source>
        <dbReference type="ARBA" id="ARBA00023136"/>
    </source>
</evidence>
<keyword evidence="4 7" id="KW-0812">Transmembrane</keyword>
<keyword evidence="2" id="KW-0813">Transport</keyword>
<feature type="transmembrane region" description="Helical" evidence="7">
    <location>
        <begin position="7"/>
        <end position="27"/>
    </location>
</feature>
<dbReference type="InterPro" id="IPR020846">
    <property type="entry name" value="MFS_dom"/>
</dbReference>
<comment type="subcellular location">
    <subcellularLocation>
        <location evidence="1">Cell membrane</location>
        <topology evidence="1">Multi-pass membrane protein</topology>
    </subcellularLocation>
</comment>
<feature type="domain" description="Major facilitator superfamily (MFS) profile" evidence="8">
    <location>
        <begin position="1"/>
        <end position="394"/>
    </location>
</feature>
<dbReference type="STRING" id="1008305.A4H02_08360"/>
<feature type="transmembrane region" description="Helical" evidence="7">
    <location>
        <begin position="342"/>
        <end position="363"/>
    </location>
</feature>
<feature type="transmembrane region" description="Helical" evidence="7">
    <location>
        <begin position="369"/>
        <end position="390"/>
    </location>
</feature>
<protein>
    <submittedName>
        <fullName evidence="9">MFS transporter</fullName>
    </submittedName>
</protein>
<gene>
    <name evidence="9" type="ORF">A4H02_08360</name>
</gene>
<dbReference type="InterPro" id="IPR036259">
    <property type="entry name" value="MFS_trans_sf"/>
</dbReference>
<evidence type="ECO:0000256" key="5">
    <source>
        <dbReference type="ARBA" id="ARBA00022989"/>
    </source>
</evidence>
<dbReference type="InterPro" id="IPR011701">
    <property type="entry name" value="MFS"/>
</dbReference>
<dbReference type="OrthoDB" id="45518at2"/>
<feature type="transmembrane region" description="Helical" evidence="7">
    <location>
        <begin position="72"/>
        <end position="90"/>
    </location>
</feature>
<feature type="transmembrane region" description="Helical" evidence="7">
    <location>
        <begin position="223"/>
        <end position="241"/>
    </location>
</feature>
<dbReference type="InterPro" id="IPR050171">
    <property type="entry name" value="MFS_Transporters"/>
</dbReference>
<sequence length="401" mass="44314">MGGNEMFHFYHLVSFSTSIMAYLYSTFINSTAARMGFKFSQIGLLNLLWSLTYAFSSITLGHLGDKVGYKRAMTFLYAYMFFVSLFGLFTTNASRLVLFALLQGAFFGAFFPEVEGLLARSERTLGVQPPLITSRFTLSWSSGNIIGVALGPLLTVRAKYLIFAYGLALSLVLVFLIIKDERENGKLIAFVPKRKLLANPTSNTWHVLDKPNLMKSLRFQYRVVLLLAGIVYTSVLAHFPKYITESGIRLEKAGFLMVGANIGVLVTFYFLQVWKSWVGNELVSSILLLVVPMTGILSLMASSPILTFVTALFAGFTYAVPYTFAIFYGLMSEEEGHGKQGAIHEMVIGLLFGFGPFVGGFFFEKFGGKFGLACLAILISVIVYATIIYLNSRRKGLAVGG</sequence>
<name>A0A1E3G0U2_9BACT</name>
<dbReference type="EMBL" id="LWAF01000016">
    <property type="protein sequence ID" value="ODN29869.1"/>
    <property type="molecule type" value="Genomic_DNA"/>
</dbReference>
<evidence type="ECO:0000313" key="9">
    <source>
        <dbReference type="EMBL" id="ODN29869.1"/>
    </source>
</evidence>
<keyword evidence="6 7" id="KW-0472">Membrane</keyword>
<dbReference type="Gene3D" id="1.20.1250.20">
    <property type="entry name" value="MFS general substrate transporter like domains"/>
    <property type="match status" value="1"/>
</dbReference>
<feature type="transmembrane region" description="Helical" evidence="7">
    <location>
        <begin position="283"/>
        <end position="302"/>
    </location>
</feature>
<dbReference type="SUPFAM" id="SSF103473">
    <property type="entry name" value="MFS general substrate transporter"/>
    <property type="match status" value="1"/>
</dbReference>
<dbReference type="GO" id="GO:0005886">
    <property type="term" value="C:plasma membrane"/>
    <property type="evidence" value="ECO:0007669"/>
    <property type="project" value="UniProtKB-SubCell"/>
</dbReference>
<accession>A0A1E3G0U2</accession>
<keyword evidence="3" id="KW-1003">Cell membrane</keyword>
<keyword evidence="5 7" id="KW-1133">Transmembrane helix</keyword>
<evidence type="ECO:0000256" key="3">
    <source>
        <dbReference type="ARBA" id="ARBA00022475"/>
    </source>
</evidence>
<proteinExistence type="predicted"/>
<feature type="transmembrane region" description="Helical" evidence="7">
    <location>
        <begin position="308"/>
        <end position="330"/>
    </location>
</feature>
<feature type="transmembrane region" description="Helical" evidence="7">
    <location>
        <begin position="253"/>
        <end position="271"/>
    </location>
</feature>
<dbReference type="PROSITE" id="PS50850">
    <property type="entry name" value="MFS"/>
    <property type="match status" value="1"/>
</dbReference>
<keyword evidence="10" id="KW-1185">Reference proteome</keyword>
<evidence type="ECO:0000259" key="8">
    <source>
        <dbReference type="PROSITE" id="PS50850"/>
    </source>
</evidence>
<feature type="transmembrane region" description="Helical" evidence="7">
    <location>
        <begin position="160"/>
        <end position="178"/>
    </location>
</feature>
<feature type="transmembrane region" description="Helical" evidence="7">
    <location>
        <begin position="39"/>
        <end position="60"/>
    </location>
</feature>
<dbReference type="GO" id="GO:0022857">
    <property type="term" value="F:transmembrane transporter activity"/>
    <property type="evidence" value="ECO:0007669"/>
    <property type="project" value="InterPro"/>
</dbReference>
<evidence type="ECO:0000256" key="2">
    <source>
        <dbReference type="ARBA" id="ARBA00022448"/>
    </source>
</evidence>
<dbReference type="Pfam" id="PF07690">
    <property type="entry name" value="MFS_1"/>
    <property type="match status" value="1"/>
</dbReference>
<dbReference type="AlphaFoldDB" id="A0A1E3G0U2"/>
<evidence type="ECO:0000256" key="4">
    <source>
        <dbReference type="ARBA" id="ARBA00022692"/>
    </source>
</evidence>
<reference evidence="10" key="1">
    <citation type="submission" date="2016-04" db="EMBL/GenBank/DDBJ databases">
        <title>The genome sequence project of a novel Fervidobacterium isolate from a hot spring in Thailand.</title>
        <authorList>
            <person name="Gonzalez J.M."/>
            <person name="Cuecas A."/>
            <person name="Kanoksilapatham W."/>
        </authorList>
    </citation>
    <scope>NUCLEOTIDE SEQUENCE [LARGE SCALE GENOMIC DNA]</scope>
    <source>
        <strain evidence="10">FC2004</strain>
    </source>
</reference>
<dbReference type="PANTHER" id="PTHR23517">
    <property type="entry name" value="RESISTANCE PROTEIN MDTM, PUTATIVE-RELATED-RELATED"/>
    <property type="match status" value="1"/>
</dbReference>